<dbReference type="Proteomes" id="UP001642360">
    <property type="component" value="Unassembled WGS sequence"/>
</dbReference>
<evidence type="ECO:0000313" key="2">
    <source>
        <dbReference type="EMBL" id="CAK9143365.1"/>
    </source>
</evidence>
<keyword evidence="3" id="KW-1185">Reference proteome</keyword>
<feature type="region of interest" description="Disordered" evidence="1">
    <location>
        <begin position="1"/>
        <end position="27"/>
    </location>
</feature>
<name>A0ABC8RFF7_9AQUA</name>
<sequence length="74" mass="8249">MDRSCESKPRIPSPPKGSQAKKNKAPSTPKILSGLVVALLCSGKGRQNWLLLRFQCRGNATELWVLPQYENLLQ</sequence>
<reference evidence="2 3" key="1">
    <citation type="submission" date="2024-02" db="EMBL/GenBank/DDBJ databases">
        <authorList>
            <person name="Vignale AGUSTIN F."/>
            <person name="Sosa J E."/>
            <person name="Modenutti C."/>
        </authorList>
    </citation>
    <scope>NUCLEOTIDE SEQUENCE [LARGE SCALE GENOMIC DNA]</scope>
</reference>
<comment type="caution">
    <text evidence="2">The sequence shown here is derived from an EMBL/GenBank/DDBJ whole genome shotgun (WGS) entry which is preliminary data.</text>
</comment>
<evidence type="ECO:0000313" key="3">
    <source>
        <dbReference type="Proteomes" id="UP001642360"/>
    </source>
</evidence>
<dbReference type="AlphaFoldDB" id="A0ABC8RFF7"/>
<protein>
    <submittedName>
        <fullName evidence="2">Uncharacterized protein</fullName>
    </submittedName>
</protein>
<evidence type="ECO:0000256" key="1">
    <source>
        <dbReference type="SAM" id="MobiDB-lite"/>
    </source>
</evidence>
<proteinExistence type="predicted"/>
<gene>
    <name evidence="2" type="ORF">ILEXP_LOCUS11072</name>
</gene>
<organism evidence="2 3">
    <name type="scientific">Ilex paraguariensis</name>
    <name type="common">yerba mate</name>
    <dbReference type="NCBI Taxonomy" id="185542"/>
    <lineage>
        <taxon>Eukaryota</taxon>
        <taxon>Viridiplantae</taxon>
        <taxon>Streptophyta</taxon>
        <taxon>Embryophyta</taxon>
        <taxon>Tracheophyta</taxon>
        <taxon>Spermatophyta</taxon>
        <taxon>Magnoliopsida</taxon>
        <taxon>eudicotyledons</taxon>
        <taxon>Gunneridae</taxon>
        <taxon>Pentapetalae</taxon>
        <taxon>asterids</taxon>
        <taxon>campanulids</taxon>
        <taxon>Aquifoliales</taxon>
        <taxon>Aquifoliaceae</taxon>
        <taxon>Ilex</taxon>
    </lineage>
</organism>
<accession>A0ABC8RFF7</accession>
<dbReference type="EMBL" id="CAUOFW020001292">
    <property type="protein sequence ID" value="CAK9143365.1"/>
    <property type="molecule type" value="Genomic_DNA"/>
</dbReference>